<dbReference type="SUPFAM" id="SSF56935">
    <property type="entry name" value="Porins"/>
    <property type="match status" value="1"/>
</dbReference>
<keyword evidence="4" id="KW-0732">Signal</keyword>
<dbReference type="InterPro" id="IPR008969">
    <property type="entry name" value="CarboxyPept-like_regulatory"/>
</dbReference>
<evidence type="ECO:0000313" key="7">
    <source>
        <dbReference type="Proteomes" id="UP000297861"/>
    </source>
</evidence>
<dbReference type="InterPro" id="IPR011662">
    <property type="entry name" value="Secretin/TonB_short_N"/>
</dbReference>
<dbReference type="Pfam" id="PF07660">
    <property type="entry name" value="STN"/>
    <property type="match status" value="1"/>
</dbReference>
<protein>
    <submittedName>
        <fullName evidence="6">Prevent-host-death protein</fullName>
    </submittedName>
</protein>
<evidence type="ECO:0000256" key="4">
    <source>
        <dbReference type="SAM" id="SignalP"/>
    </source>
</evidence>
<evidence type="ECO:0000256" key="3">
    <source>
        <dbReference type="ARBA" id="ARBA00023237"/>
    </source>
</evidence>
<comment type="caution">
    <text evidence="6">The sequence shown here is derived from an EMBL/GenBank/DDBJ whole genome shotgun (WGS) entry which is preliminary data.</text>
</comment>
<keyword evidence="2" id="KW-0472">Membrane</keyword>
<evidence type="ECO:0000256" key="2">
    <source>
        <dbReference type="ARBA" id="ARBA00023136"/>
    </source>
</evidence>
<organism evidence="6 7">
    <name type="scientific">Dysgonomonas capnocytophagoides</name>
    <dbReference type="NCBI Taxonomy" id="45254"/>
    <lineage>
        <taxon>Bacteria</taxon>
        <taxon>Pseudomonadati</taxon>
        <taxon>Bacteroidota</taxon>
        <taxon>Bacteroidia</taxon>
        <taxon>Bacteroidales</taxon>
        <taxon>Dysgonomonadaceae</taxon>
        <taxon>Dysgonomonas</taxon>
    </lineage>
</organism>
<dbReference type="Pfam" id="PF13715">
    <property type="entry name" value="CarbopepD_reg_2"/>
    <property type="match status" value="1"/>
</dbReference>
<gene>
    <name evidence="6" type="ORF">E2605_16630</name>
</gene>
<keyword evidence="1" id="KW-0813">Transport</keyword>
<feature type="domain" description="Secretin/TonB short N-terminal" evidence="5">
    <location>
        <begin position="57"/>
        <end position="108"/>
    </location>
</feature>
<evidence type="ECO:0000313" key="6">
    <source>
        <dbReference type="EMBL" id="TFD93774.1"/>
    </source>
</evidence>
<feature type="signal peptide" evidence="4">
    <location>
        <begin position="1"/>
        <end position="28"/>
    </location>
</feature>
<dbReference type="SUPFAM" id="SSF49464">
    <property type="entry name" value="Carboxypeptidase regulatory domain-like"/>
    <property type="match status" value="1"/>
</dbReference>
<evidence type="ECO:0000259" key="5">
    <source>
        <dbReference type="SMART" id="SM00965"/>
    </source>
</evidence>
<keyword evidence="7" id="KW-1185">Reference proteome</keyword>
<dbReference type="GO" id="GO:0019867">
    <property type="term" value="C:outer membrane"/>
    <property type="evidence" value="ECO:0007669"/>
    <property type="project" value="InterPro"/>
</dbReference>
<dbReference type="RefSeq" id="WP_134437273.1">
    <property type="nucleotide sequence ID" value="NZ_SOML01000012.1"/>
</dbReference>
<evidence type="ECO:0000256" key="1">
    <source>
        <dbReference type="ARBA" id="ARBA00022448"/>
    </source>
</evidence>
<feature type="chain" id="PRO_5021322326" evidence="4">
    <location>
        <begin position="29"/>
        <end position="873"/>
    </location>
</feature>
<name>A0A4Y8KWY4_9BACT</name>
<sequence>MNRINISELTSRSFFFVLFLFFASTAITQDNNKKITIQERNISIKEAFTKIEQQTGYSIAYEQSKLDLKKKISLSLKDADINKALSQILKDSKHSYKIKGYHIIISPLIGEEKKEDKKKPTQTIKGQIIDEVSELPISYASVGILGNASIGTITDSLGNFILKDVPIGRYDIQASYMGYEPRILREILVGSAKEVYVKIPLKENTHQLDEVIVRPNINKDQPLNPLVITGGRMVSMEEASRFANGFDDPARLVSAFAGVAGNVGNNAIAIRGNSPQFTQWRLEGVEIPNPTHFADVSGLGGGFLSALSTQVMGNFDFYNGAFSAEYNNAMSGVFDTYMRNGNNQNHEYTFQIGVLGIDLASEGPISKKHKSSYIFNYRFSTTSLATGNDVNMKYQDLSFKLNFPTKKLGTFSIWGLGLFDRNKIKEEDLDKWEFQADRQSGENNFEKVAGGLTHKYMFNSNTYLRSSLAATYSHDRTYANQLTLDKTSVIPVGDIQNSKWDIVFNTYLNKKFSSRHVNRTGVSVTGLRYDLDYKVSPDFGLDKPMERIAKGDGNSSVLSAFNTSVIDLSSNLVASIGLTSQYFALNRNWTLEPRTSLKWKFKPQQSLAVAYGLHSRRERLDYYFVEQEVDGKIESNKYLNFSKAHHFGLSYDWNITPIHHLKIEPYYQYLYDIPVERGTSFSVINQKGYYLDRILENKGVGKNYGIDITFEQYINKGFYYMLTGSLFKSKYRGGDNIWRDTRYDRGFAVNLVAGKEWMVGKQKQNILGINTRLFFQGGDRYIPIDEEKSSQTHDIEFDETRAFSKKFNPAINGDISINYKINRKKISHEFSLKILNIGGYTGMHYYKYNESTMEIKKEKGIGVMPNISYKIYF</sequence>
<reference evidence="6 7" key="1">
    <citation type="submission" date="2019-03" db="EMBL/GenBank/DDBJ databases">
        <title>San Antonio Military Medical Center submission to MRSN (WRAIR), pending publication.</title>
        <authorList>
            <person name="Blyth D.M."/>
            <person name="Mccarthy S.L."/>
            <person name="Schall S.E."/>
            <person name="Stam J.A."/>
            <person name="Ong A.C."/>
            <person name="Mcgann P.T."/>
        </authorList>
    </citation>
    <scope>NUCLEOTIDE SEQUENCE [LARGE SCALE GENOMIC DNA]</scope>
    <source>
        <strain evidence="6 7">MRSN571793</strain>
    </source>
</reference>
<proteinExistence type="predicted"/>
<dbReference type="SMART" id="SM00965">
    <property type="entry name" value="STN"/>
    <property type="match status" value="1"/>
</dbReference>
<dbReference type="OrthoDB" id="9804995at2"/>
<accession>A0A4Y8KWY4</accession>
<dbReference type="EMBL" id="SOML01000012">
    <property type="protein sequence ID" value="TFD93774.1"/>
    <property type="molecule type" value="Genomic_DNA"/>
</dbReference>
<dbReference type="Proteomes" id="UP000297861">
    <property type="component" value="Unassembled WGS sequence"/>
</dbReference>
<keyword evidence="3" id="KW-0998">Cell outer membrane</keyword>
<dbReference type="Gene3D" id="2.60.40.1120">
    <property type="entry name" value="Carboxypeptidase-like, regulatory domain"/>
    <property type="match status" value="1"/>
</dbReference>
<dbReference type="AlphaFoldDB" id="A0A4Y8KWY4"/>